<evidence type="ECO:0000313" key="2">
    <source>
        <dbReference type="Proteomes" id="UP000199019"/>
    </source>
</evidence>
<dbReference type="OrthoDB" id="4226529at2"/>
<dbReference type="RefSeq" id="WP_091755967.1">
    <property type="nucleotide sequence ID" value="NZ_FOHB01000001.1"/>
</dbReference>
<proteinExistence type="predicted"/>
<evidence type="ECO:0000313" key="1">
    <source>
        <dbReference type="EMBL" id="SER75563.1"/>
    </source>
</evidence>
<accession>A0A1H9RTW2</accession>
<dbReference type="AlphaFoldDB" id="A0A1H9RTW2"/>
<dbReference type="EMBL" id="FOHB01000001">
    <property type="protein sequence ID" value="SER75563.1"/>
    <property type="molecule type" value="Genomic_DNA"/>
</dbReference>
<dbReference type="Proteomes" id="UP000199019">
    <property type="component" value="Unassembled WGS sequence"/>
</dbReference>
<reference evidence="2" key="1">
    <citation type="submission" date="2016-10" db="EMBL/GenBank/DDBJ databases">
        <authorList>
            <person name="Varghese N."/>
            <person name="Submissions S."/>
        </authorList>
    </citation>
    <scope>NUCLEOTIDE SEQUENCE [LARGE SCALE GENOMIC DNA]</scope>
    <source>
        <strain evidence="2">CGMCC 1.6963</strain>
    </source>
</reference>
<gene>
    <name evidence="1" type="ORF">SAMN05216199_1099</name>
</gene>
<name>A0A1H9RTW2_9MICO</name>
<dbReference type="STRING" id="587636.SAMN05216199_1099"/>
<keyword evidence="2" id="KW-1185">Reference proteome</keyword>
<protein>
    <submittedName>
        <fullName evidence="1">Uncharacterized protein</fullName>
    </submittedName>
</protein>
<sequence>MTANRPHDDPVVAALCLTLERYPWRGFTPHLLARLALAQWDRHAVQRLLAAVPGASAGEWRQVEPVPADDPRAEALVAFLTAHRWTQLRASTVCRQLLGLLDDTAR</sequence>
<organism evidence="1 2">
    <name type="scientific">Pedococcus cremeus</name>
    <dbReference type="NCBI Taxonomy" id="587636"/>
    <lineage>
        <taxon>Bacteria</taxon>
        <taxon>Bacillati</taxon>
        <taxon>Actinomycetota</taxon>
        <taxon>Actinomycetes</taxon>
        <taxon>Micrococcales</taxon>
        <taxon>Intrasporangiaceae</taxon>
        <taxon>Pedococcus</taxon>
    </lineage>
</organism>